<evidence type="ECO:0000256" key="7">
    <source>
        <dbReference type="ARBA" id="ARBA00022679"/>
    </source>
</evidence>
<dbReference type="PRINTS" id="PR00344">
    <property type="entry name" value="BCTRLSENSOR"/>
</dbReference>
<evidence type="ECO:0000256" key="1">
    <source>
        <dbReference type="ARBA" id="ARBA00000085"/>
    </source>
</evidence>
<evidence type="ECO:0000259" key="18">
    <source>
        <dbReference type="PROSITE" id="PS50109"/>
    </source>
</evidence>
<keyword evidence="4" id="KW-1003">Cell membrane</keyword>
<evidence type="ECO:0000256" key="9">
    <source>
        <dbReference type="ARBA" id="ARBA00022741"/>
    </source>
</evidence>
<dbReference type="InterPro" id="IPR003661">
    <property type="entry name" value="HisK_dim/P_dom"/>
</dbReference>
<dbReference type="GO" id="GO:0000155">
    <property type="term" value="F:phosphorelay sensor kinase activity"/>
    <property type="evidence" value="ECO:0007669"/>
    <property type="project" value="InterPro"/>
</dbReference>
<evidence type="ECO:0000256" key="14">
    <source>
        <dbReference type="ARBA" id="ARBA00023136"/>
    </source>
</evidence>
<keyword evidence="11" id="KW-0067">ATP-binding</keyword>
<dbReference type="PROSITE" id="PS50109">
    <property type="entry name" value="HIS_KIN"/>
    <property type="match status" value="1"/>
</dbReference>
<reference evidence="20 22" key="2">
    <citation type="submission" date="2015-09" db="EMBL/GenBank/DDBJ databases">
        <authorList>
            <consortium name="Swine Surveillance"/>
        </authorList>
    </citation>
    <scope>NUCLEOTIDE SEQUENCE [LARGE SCALE GENOMIC DNA]</scope>
    <source>
        <strain evidence="20 22">5120</strain>
    </source>
</reference>
<dbReference type="PANTHER" id="PTHR43065:SF46">
    <property type="entry name" value="C4-DICARBOXYLATE TRANSPORT SENSOR PROTEIN DCTB"/>
    <property type="match status" value="1"/>
</dbReference>
<feature type="transmembrane region" description="Helical" evidence="17">
    <location>
        <begin position="275"/>
        <end position="296"/>
    </location>
</feature>
<keyword evidence="12 17" id="KW-1133">Transmembrane helix</keyword>
<dbReference type="OrthoDB" id="7568856at2"/>
<name>A0A0P1FNE3_9RHOB</name>
<evidence type="ECO:0000256" key="16">
    <source>
        <dbReference type="ARBA" id="ARBA00073143"/>
    </source>
</evidence>
<evidence type="ECO:0000256" key="4">
    <source>
        <dbReference type="ARBA" id="ARBA00022475"/>
    </source>
</evidence>
<evidence type="ECO:0000313" key="21">
    <source>
        <dbReference type="Proteomes" id="UP000051086"/>
    </source>
</evidence>
<dbReference type="EMBL" id="CYSB01000040">
    <property type="protein sequence ID" value="CUH69615.1"/>
    <property type="molecule type" value="Genomic_DNA"/>
</dbReference>
<dbReference type="InterPro" id="IPR003594">
    <property type="entry name" value="HATPase_dom"/>
</dbReference>
<dbReference type="Gene3D" id="1.10.287.130">
    <property type="match status" value="1"/>
</dbReference>
<dbReference type="SMART" id="SM00388">
    <property type="entry name" value="HisKA"/>
    <property type="match status" value="1"/>
</dbReference>
<dbReference type="CDD" id="cd00082">
    <property type="entry name" value="HisKA"/>
    <property type="match status" value="1"/>
</dbReference>
<dbReference type="RefSeq" id="WP_058244176.1">
    <property type="nucleotide sequence ID" value="NZ_CYSB01000040.1"/>
</dbReference>
<evidence type="ECO:0000256" key="12">
    <source>
        <dbReference type="ARBA" id="ARBA00022989"/>
    </source>
</evidence>
<dbReference type="Pfam" id="PF02518">
    <property type="entry name" value="HATPase_c"/>
    <property type="match status" value="1"/>
</dbReference>
<dbReference type="PIRSF" id="PIRSF036431">
    <property type="entry name" value="STHK_DctB"/>
    <property type="match status" value="1"/>
</dbReference>
<dbReference type="InterPro" id="IPR036097">
    <property type="entry name" value="HisK_dim/P_sf"/>
</dbReference>
<dbReference type="SMART" id="SM00387">
    <property type="entry name" value="HATPase_c"/>
    <property type="match status" value="1"/>
</dbReference>
<dbReference type="SUPFAM" id="SSF103190">
    <property type="entry name" value="Sensory domain-like"/>
    <property type="match status" value="1"/>
</dbReference>
<evidence type="ECO:0000256" key="17">
    <source>
        <dbReference type="SAM" id="Phobius"/>
    </source>
</evidence>
<proteinExistence type="predicted"/>
<evidence type="ECO:0000256" key="6">
    <source>
        <dbReference type="ARBA" id="ARBA00022553"/>
    </source>
</evidence>
<dbReference type="PANTHER" id="PTHR43065">
    <property type="entry name" value="SENSOR HISTIDINE KINASE"/>
    <property type="match status" value="1"/>
</dbReference>
<dbReference type="Pfam" id="PF00512">
    <property type="entry name" value="HisKA"/>
    <property type="match status" value="1"/>
</dbReference>
<keyword evidence="6" id="KW-0597">Phosphoprotein</keyword>
<protein>
    <recommendedName>
        <fullName evidence="16">C4-dicarboxylate transport sensor protein DctB</fullName>
        <ecNumber evidence="3">2.7.13.3</ecNumber>
    </recommendedName>
</protein>
<comment type="subcellular location">
    <subcellularLocation>
        <location evidence="2">Cell inner membrane</location>
        <topology evidence="2">Multi-pass membrane protein</topology>
    </subcellularLocation>
</comment>
<dbReference type="Proteomes" id="UP000051086">
    <property type="component" value="Unassembled WGS sequence"/>
</dbReference>
<dbReference type="InterPro" id="IPR029151">
    <property type="entry name" value="Sensor-like_sf"/>
</dbReference>
<comment type="catalytic activity">
    <reaction evidence="1">
        <text>ATP + protein L-histidine = ADP + protein N-phospho-L-histidine.</text>
        <dbReference type="EC" id="2.7.13.3"/>
    </reaction>
</comment>
<dbReference type="FunFam" id="1.10.287.130:FF:000049">
    <property type="entry name" value="C4-dicarboxylate transport sensor protein DctB"/>
    <property type="match status" value="1"/>
</dbReference>
<dbReference type="InterPro" id="IPR017055">
    <property type="entry name" value="Sig_transdc_His_kinase_DctB"/>
</dbReference>
<dbReference type="EC" id="2.7.13.3" evidence="3"/>
<evidence type="ECO:0000256" key="8">
    <source>
        <dbReference type="ARBA" id="ARBA00022692"/>
    </source>
</evidence>
<reference evidence="19 21" key="1">
    <citation type="submission" date="2015-09" db="EMBL/GenBank/DDBJ databases">
        <authorList>
            <person name="Rodrigo-Torres L."/>
            <person name="Arahal D.R."/>
        </authorList>
    </citation>
    <scope>NUCLEOTIDE SEQUENCE [LARGE SCALE GENOMIC DNA]</scope>
    <source>
        <strain evidence="19 21">CECT 5118</strain>
    </source>
</reference>
<sequence length="582" mass="62816">MKTATLRRVAVILLFLLSVAVIAGGVWRYGYVQALGQLAQRGRVDLALATDRLTGQLQRYQQLAVLTADHPVVRSVLAGAGVGQAEAHLLEAADKTAALDLVLVDHKGQVVVSANGVMAGDVSTEVHVRRARQGAMGEAHGVLDTGKRIYSFAAPVFSPSGKVQGALVVVADIDRIEEEWRGARPSIFFTNAGGEVFITNRSELLYWRRQQDGQLIPPDGASTTFGVRLVGGYELWLTNWSAYVPARGLHLAQDLPAISMMAEALIDVDPARRLAGLQAAAVAAVFLAFGALSFLATERRRALAQANVILESRVEERTAELSQTNETLRREVAERVAAEVALKKAQDDLVQAGKLSALGQMSAGISHELNQPLMAIRQYAENGNAFMARGKPERAEENLSRIADMAARMARIIKNLRAFARNESEPVSKVDLVQVVNTAVELTEARLKADFVRLDWDPALAGSPLWVRAGDVRLTQVLVNLINNAADAMMDQEERLVQIVINPANPLSVTVRDIGPGIKEPDKVFEPFYSTKTVGSSEGMGLGLSISYGLVQSFGGKIRGSNAATGAMFTVELEPWTEEAIA</sequence>
<dbReference type="Gene3D" id="3.30.565.10">
    <property type="entry name" value="Histidine kinase-like ATPase, C-terminal domain"/>
    <property type="match status" value="1"/>
</dbReference>
<dbReference type="Proteomes" id="UP000051887">
    <property type="component" value="Unassembled WGS sequence"/>
</dbReference>
<dbReference type="InterPro" id="IPR004358">
    <property type="entry name" value="Sig_transdc_His_kin-like_C"/>
</dbReference>
<keyword evidence="21" id="KW-1185">Reference proteome</keyword>
<evidence type="ECO:0000313" key="19">
    <source>
        <dbReference type="EMBL" id="CUH69615.1"/>
    </source>
</evidence>
<dbReference type="CDD" id="cd18773">
    <property type="entry name" value="PDC1_HK_sensor"/>
    <property type="match status" value="1"/>
</dbReference>
<dbReference type="InterPro" id="IPR036890">
    <property type="entry name" value="HATPase_C_sf"/>
</dbReference>
<comment type="function">
    <text evidence="15">Member of the two-component regulatory system DctB/DctD involved in the transport of C4-dicarboxylates. DctB functions as a membrane-associated protein kinase that phosphorylates DctD in response to environmental signals.</text>
</comment>
<dbReference type="GO" id="GO:0005524">
    <property type="term" value="F:ATP binding"/>
    <property type="evidence" value="ECO:0007669"/>
    <property type="project" value="UniProtKB-KW"/>
</dbReference>
<evidence type="ECO:0000256" key="2">
    <source>
        <dbReference type="ARBA" id="ARBA00004429"/>
    </source>
</evidence>
<keyword evidence="8 17" id="KW-0812">Transmembrane</keyword>
<dbReference type="Gene3D" id="3.30.450.20">
    <property type="entry name" value="PAS domain"/>
    <property type="match status" value="1"/>
</dbReference>
<dbReference type="SUPFAM" id="SSF55874">
    <property type="entry name" value="ATPase domain of HSP90 chaperone/DNA topoisomerase II/histidine kinase"/>
    <property type="match status" value="1"/>
</dbReference>
<dbReference type="InterPro" id="IPR005467">
    <property type="entry name" value="His_kinase_dom"/>
</dbReference>
<evidence type="ECO:0000256" key="15">
    <source>
        <dbReference type="ARBA" id="ARBA00059004"/>
    </source>
</evidence>
<evidence type="ECO:0000256" key="13">
    <source>
        <dbReference type="ARBA" id="ARBA00023012"/>
    </source>
</evidence>
<dbReference type="SUPFAM" id="SSF47384">
    <property type="entry name" value="Homodimeric domain of signal transducing histidine kinase"/>
    <property type="match status" value="1"/>
</dbReference>
<evidence type="ECO:0000256" key="5">
    <source>
        <dbReference type="ARBA" id="ARBA00022519"/>
    </source>
</evidence>
<organism evidence="20 22">
    <name type="scientific">Thalassovita autumnalis</name>
    <dbReference type="NCBI Taxonomy" id="2072972"/>
    <lineage>
        <taxon>Bacteria</taxon>
        <taxon>Pseudomonadati</taxon>
        <taxon>Pseudomonadota</taxon>
        <taxon>Alphaproteobacteria</taxon>
        <taxon>Rhodobacterales</taxon>
        <taxon>Roseobacteraceae</taxon>
        <taxon>Thalassovita</taxon>
    </lineage>
</organism>
<evidence type="ECO:0000256" key="11">
    <source>
        <dbReference type="ARBA" id="ARBA00022840"/>
    </source>
</evidence>
<evidence type="ECO:0000313" key="20">
    <source>
        <dbReference type="EMBL" id="CUH73018.1"/>
    </source>
</evidence>
<keyword evidence="9" id="KW-0547">Nucleotide-binding</keyword>
<keyword evidence="14 17" id="KW-0472">Membrane</keyword>
<evidence type="ECO:0000313" key="22">
    <source>
        <dbReference type="Proteomes" id="UP000051887"/>
    </source>
</evidence>
<keyword evidence="7 20" id="KW-0808">Transferase</keyword>
<evidence type="ECO:0000256" key="3">
    <source>
        <dbReference type="ARBA" id="ARBA00012438"/>
    </source>
</evidence>
<accession>A0A0P1FNE3</accession>
<gene>
    <name evidence="20" type="primary">dctB_2</name>
    <name evidence="19" type="ORF">TL5118_03584</name>
    <name evidence="20" type="ORF">TL5120_02824</name>
</gene>
<evidence type="ECO:0000256" key="10">
    <source>
        <dbReference type="ARBA" id="ARBA00022777"/>
    </source>
</evidence>
<feature type="domain" description="Histidine kinase" evidence="18">
    <location>
        <begin position="364"/>
        <end position="577"/>
    </location>
</feature>
<dbReference type="GO" id="GO:0005886">
    <property type="term" value="C:plasma membrane"/>
    <property type="evidence" value="ECO:0007669"/>
    <property type="project" value="UniProtKB-SubCell"/>
</dbReference>
<keyword evidence="10" id="KW-0418">Kinase</keyword>
<dbReference type="AlphaFoldDB" id="A0A0P1FNE3"/>
<dbReference type="EMBL" id="CYSC01000035">
    <property type="protein sequence ID" value="CUH73018.1"/>
    <property type="molecule type" value="Genomic_DNA"/>
</dbReference>
<keyword evidence="13" id="KW-0902">Two-component regulatory system</keyword>
<keyword evidence="5" id="KW-0997">Cell inner membrane</keyword>